<protein>
    <submittedName>
        <fullName evidence="1">Uncharacterized protein</fullName>
    </submittedName>
</protein>
<dbReference type="AlphaFoldDB" id="A0A562RBQ9"/>
<name>A0A562RBQ9_9BURK</name>
<organism evidence="1 2">
    <name type="scientific">Pseudoduganella lurida</name>
    <dbReference type="NCBI Taxonomy" id="1036180"/>
    <lineage>
        <taxon>Bacteria</taxon>
        <taxon>Pseudomonadati</taxon>
        <taxon>Pseudomonadota</taxon>
        <taxon>Betaproteobacteria</taxon>
        <taxon>Burkholderiales</taxon>
        <taxon>Oxalobacteraceae</taxon>
        <taxon>Telluria group</taxon>
        <taxon>Pseudoduganella</taxon>
    </lineage>
</organism>
<evidence type="ECO:0000313" key="1">
    <source>
        <dbReference type="EMBL" id="TWI66485.1"/>
    </source>
</evidence>
<sequence length="339" mass="34800">MISPVLGAALEAARPQLNRRIAEVRTGGAGFEAATLTAFLTMAVDPIAMAVAAVDVARVTPAVQAAIDVALTFGVADPAQASRAALLATTWQALVSACAPLIAADPARVLGMLGNAALHIDRSGGRSGEWRDLMAVSTAQLVSMAGSDPRVDTSSTVEQLAALGQLLAWRAGLAHFREGALAAGAALPESVAVAALGMETAMTWPAVAAALHANPWWGTPDADLATGAFTGLGGAFAGPPAVVPCVEGFFVDGRERHHLLIADRYGAVLHASSADEFNAAALEQGRHPAVQLDGSQLLIGPRTIGLDLPRDGLRAACNQHTVAVTSPYTHAIRLFPLMP</sequence>
<evidence type="ECO:0000313" key="2">
    <source>
        <dbReference type="Proteomes" id="UP000318431"/>
    </source>
</evidence>
<dbReference type="EMBL" id="VLLB01000003">
    <property type="protein sequence ID" value="TWI66485.1"/>
    <property type="molecule type" value="Genomic_DNA"/>
</dbReference>
<accession>A0A562RBQ9</accession>
<proteinExistence type="predicted"/>
<comment type="caution">
    <text evidence="1">The sequence shown here is derived from an EMBL/GenBank/DDBJ whole genome shotgun (WGS) entry which is preliminary data.</text>
</comment>
<keyword evidence="2" id="KW-1185">Reference proteome</keyword>
<gene>
    <name evidence="1" type="ORF">IP91_02302</name>
</gene>
<reference evidence="1 2" key="1">
    <citation type="journal article" date="2015" name="Stand. Genomic Sci.">
        <title>Genomic Encyclopedia of Bacterial and Archaeal Type Strains, Phase III: the genomes of soil and plant-associated and newly described type strains.</title>
        <authorList>
            <person name="Whitman W.B."/>
            <person name="Woyke T."/>
            <person name="Klenk H.P."/>
            <person name="Zhou Y."/>
            <person name="Lilburn T.G."/>
            <person name="Beck B.J."/>
            <person name="De Vos P."/>
            <person name="Vandamme P."/>
            <person name="Eisen J.A."/>
            <person name="Garrity G."/>
            <person name="Hugenholtz P."/>
            <person name="Kyrpides N.C."/>
        </authorList>
    </citation>
    <scope>NUCLEOTIDE SEQUENCE [LARGE SCALE GENOMIC DNA]</scope>
    <source>
        <strain evidence="1 2">CGMCC 1.10822</strain>
    </source>
</reference>
<dbReference type="Proteomes" id="UP000318431">
    <property type="component" value="Unassembled WGS sequence"/>
</dbReference>